<reference evidence="1 2" key="1">
    <citation type="submission" date="2020-01" db="EMBL/GenBank/DDBJ databases">
        <authorList>
            <person name="Kim M."/>
        </authorList>
    </citation>
    <scope>NUCLEOTIDE SEQUENCE [LARGE SCALE GENOMIC DNA]</scope>
    <source>
        <strain evidence="1 2">BT10</strain>
    </source>
</reference>
<evidence type="ECO:0000313" key="1">
    <source>
        <dbReference type="EMBL" id="QHL85973.1"/>
    </source>
</evidence>
<proteinExistence type="predicted"/>
<dbReference type="EMBL" id="CP047897">
    <property type="protein sequence ID" value="QHL85973.1"/>
    <property type="molecule type" value="Genomic_DNA"/>
</dbReference>
<gene>
    <name evidence="1" type="ORF">GU926_00345</name>
</gene>
<dbReference type="KEGG" id="nib:GU926_00345"/>
<keyword evidence="2" id="KW-1185">Reference proteome</keyword>
<protein>
    <submittedName>
        <fullName evidence="1">Uncharacterized protein</fullName>
    </submittedName>
</protein>
<accession>A0A6P1NYK2</accession>
<dbReference type="AlphaFoldDB" id="A0A6P1NYK2"/>
<evidence type="ECO:0000313" key="2">
    <source>
        <dbReference type="Proteomes" id="UP000464214"/>
    </source>
</evidence>
<dbReference type="RefSeq" id="WP_160687925.1">
    <property type="nucleotide sequence ID" value="NZ_CP047897.1"/>
</dbReference>
<name>A0A6P1NYK2_9BACT</name>
<sequence>MFIVSIGVKPLLNHDIKFSELYRSENEEGIAKFISSLKKHEGPIPVESLNSLVGYPIRVNEVYYCDIEVYIILTKE</sequence>
<dbReference type="Proteomes" id="UP000464214">
    <property type="component" value="Chromosome"/>
</dbReference>
<organism evidence="1 2">
    <name type="scientific">Nibribacter ruber</name>
    <dbReference type="NCBI Taxonomy" id="2698458"/>
    <lineage>
        <taxon>Bacteria</taxon>
        <taxon>Pseudomonadati</taxon>
        <taxon>Bacteroidota</taxon>
        <taxon>Cytophagia</taxon>
        <taxon>Cytophagales</taxon>
        <taxon>Hymenobacteraceae</taxon>
        <taxon>Nibribacter</taxon>
    </lineage>
</organism>